<dbReference type="Pfam" id="PF00046">
    <property type="entry name" value="Homeodomain"/>
    <property type="match status" value="1"/>
</dbReference>
<dbReference type="PANTHER" id="PTHR24333">
    <property type="entry name" value="HOMEO BOX HB9 LIKE A-RELATED"/>
    <property type="match status" value="1"/>
</dbReference>
<dbReference type="SMART" id="SM00389">
    <property type="entry name" value="HOX"/>
    <property type="match status" value="1"/>
</dbReference>
<evidence type="ECO:0000313" key="9">
    <source>
        <dbReference type="EMBL" id="THD26839.1"/>
    </source>
</evidence>
<comment type="subcellular location">
    <subcellularLocation>
        <location evidence="1 5 6">Nucleus</location>
    </subcellularLocation>
</comment>
<evidence type="ECO:0000256" key="3">
    <source>
        <dbReference type="ARBA" id="ARBA00023155"/>
    </source>
</evidence>
<dbReference type="PROSITE" id="PS50071">
    <property type="entry name" value="HOMEOBOX_2"/>
    <property type="match status" value="1"/>
</dbReference>
<dbReference type="InterPro" id="IPR001356">
    <property type="entry name" value="HD"/>
</dbReference>
<evidence type="ECO:0000256" key="5">
    <source>
        <dbReference type="PROSITE-ProRule" id="PRU00108"/>
    </source>
</evidence>
<keyword evidence="10" id="KW-1185">Reference proteome</keyword>
<protein>
    <submittedName>
        <fullName evidence="9">Homeobox protein MSX-1 Protein</fullName>
    </submittedName>
</protein>
<sequence>MNAVDYDERGQCAFSIDAILQKPQSTDRIPSYQQTTELNQMHSIESGKLFSPIQDTWIQEYKPSVELGYHGLLPQFQLIQNNLQFCSWFDTSLPAGRTESTGAPMQSGPSYLRMRHESISFSAARSRSARIPFTADQVHFLELKFCQSPYLSGYDVTELARELQLSETRIKIWFQNRRARERRDAQNLTSFKTQNQGALLQELPVGLNRKPNRNSVRTKHFKFQNDRSQSCLQLPSENRSGSTPTPFHPTPSQISTSADQFRLLSLQLQPTKNPFHRNVPFSFPGHVCEITQPTTDSQPTGIITGLME</sequence>
<dbReference type="EMBL" id="JXXN02000614">
    <property type="protein sequence ID" value="THD26839.1"/>
    <property type="molecule type" value="Genomic_DNA"/>
</dbReference>
<dbReference type="Proteomes" id="UP000230066">
    <property type="component" value="Unassembled WGS sequence"/>
</dbReference>
<feature type="domain" description="Homeobox" evidence="8">
    <location>
        <begin position="124"/>
        <end position="184"/>
    </location>
</feature>
<dbReference type="Gene3D" id="1.10.10.60">
    <property type="entry name" value="Homeodomain-like"/>
    <property type="match status" value="1"/>
</dbReference>
<evidence type="ECO:0000256" key="6">
    <source>
        <dbReference type="RuleBase" id="RU000682"/>
    </source>
</evidence>
<accession>A0A4E0RDF2</accession>
<evidence type="ECO:0000256" key="4">
    <source>
        <dbReference type="ARBA" id="ARBA00023242"/>
    </source>
</evidence>
<keyword evidence="3 5" id="KW-0371">Homeobox</keyword>
<feature type="region of interest" description="Disordered" evidence="7">
    <location>
        <begin position="224"/>
        <end position="254"/>
    </location>
</feature>
<name>A0A4E0RDF2_FASHE</name>
<dbReference type="PROSITE" id="PS00027">
    <property type="entry name" value="HOMEOBOX_1"/>
    <property type="match status" value="1"/>
</dbReference>
<evidence type="ECO:0000256" key="1">
    <source>
        <dbReference type="ARBA" id="ARBA00004123"/>
    </source>
</evidence>
<dbReference type="InterPro" id="IPR017970">
    <property type="entry name" value="Homeobox_CS"/>
</dbReference>
<dbReference type="InterPro" id="IPR050848">
    <property type="entry name" value="Homeobox_TF"/>
</dbReference>
<dbReference type="GO" id="GO:0003677">
    <property type="term" value="F:DNA binding"/>
    <property type="evidence" value="ECO:0007669"/>
    <property type="project" value="UniProtKB-UniRule"/>
</dbReference>
<keyword evidence="2 5" id="KW-0238">DNA-binding</keyword>
<gene>
    <name evidence="9" type="ORF">D915_002182</name>
</gene>
<dbReference type="SUPFAM" id="SSF46689">
    <property type="entry name" value="Homeodomain-like"/>
    <property type="match status" value="1"/>
</dbReference>
<comment type="caution">
    <text evidence="9">The sequence shown here is derived from an EMBL/GenBank/DDBJ whole genome shotgun (WGS) entry which is preliminary data.</text>
</comment>
<feature type="compositionally biased region" description="Polar residues" evidence="7">
    <location>
        <begin position="226"/>
        <end position="254"/>
    </location>
</feature>
<proteinExistence type="predicted"/>
<feature type="DNA-binding region" description="Homeobox" evidence="5">
    <location>
        <begin position="126"/>
        <end position="185"/>
    </location>
</feature>
<keyword evidence="4 5" id="KW-0539">Nucleus</keyword>
<evidence type="ECO:0000259" key="8">
    <source>
        <dbReference type="PROSITE" id="PS50071"/>
    </source>
</evidence>
<dbReference type="GO" id="GO:0000981">
    <property type="term" value="F:DNA-binding transcription factor activity, RNA polymerase II-specific"/>
    <property type="evidence" value="ECO:0007669"/>
    <property type="project" value="InterPro"/>
</dbReference>
<organism evidence="9 10">
    <name type="scientific">Fasciola hepatica</name>
    <name type="common">Liver fluke</name>
    <dbReference type="NCBI Taxonomy" id="6192"/>
    <lineage>
        <taxon>Eukaryota</taxon>
        <taxon>Metazoa</taxon>
        <taxon>Spiralia</taxon>
        <taxon>Lophotrochozoa</taxon>
        <taxon>Platyhelminthes</taxon>
        <taxon>Trematoda</taxon>
        <taxon>Digenea</taxon>
        <taxon>Plagiorchiida</taxon>
        <taxon>Echinostomata</taxon>
        <taxon>Echinostomatoidea</taxon>
        <taxon>Fasciolidae</taxon>
        <taxon>Fasciola</taxon>
    </lineage>
</organism>
<dbReference type="GO" id="GO:0005634">
    <property type="term" value="C:nucleus"/>
    <property type="evidence" value="ECO:0007669"/>
    <property type="project" value="UniProtKB-SubCell"/>
</dbReference>
<evidence type="ECO:0000313" key="10">
    <source>
        <dbReference type="Proteomes" id="UP000230066"/>
    </source>
</evidence>
<dbReference type="PANTHER" id="PTHR24333:SF5">
    <property type="entry name" value="VENT HOMEOBOX"/>
    <property type="match status" value="1"/>
</dbReference>
<dbReference type="AlphaFoldDB" id="A0A4E0RDF2"/>
<evidence type="ECO:0000256" key="2">
    <source>
        <dbReference type="ARBA" id="ARBA00023125"/>
    </source>
</evidence>
<reference evidence="9" key="1">
    <citation type="submission" date="2019-03" db="EMBL/GenBank/DDBJ databases">
        <title>Improved annotation for the trematode Fasciola hepatica.</title>
        <authorList>
            <person name="Choi Y.-J."/>
            <person name="Martin J."/>
            <person name="Mitreva M."/>
        </authorList>
    </citation>
    <scope>NUCLEOTIDE SEQUENCE [LARGE SCALE GENOMIC DNA]</scope>
</reference>
<evidence type="ECO:0000256" key="7">
    <source>
        <dbReference type="SAM" id="MobiDB-lite"/>
    </source>
</evidence>
<dbReference type="CDD" id="cd00086">
    <property type="entry name" value="homeodomain"/>
    <property type="match status" value="1"/>
</dbReference>
<dbReference type="InterPro" id="IPR009057">
    <property type="entry name" value="Homeodomain-like_sf"/>
</dbReference>